<dbReference type="InterPro" id="IPR021190">
    <property type="entry name" value="Pept_M10A"/>
</dbReference>
<evidence type="ECO:0000256" key="5">
    <source>
        <dbReference type="ARBA" id="ARBA00022833"/>
    </source>
</evidence>
<feature type="binding site" evidence="7">
    <location>
        <position position="689"/>
    </location>
    <ligand>
        <name>Zn(2+)</name>
        <dbReference type="ChEBI" id="CHEBI:29105"/>
        <label>2</label>
        <note>catalytic</note>
    </ligand>
</feature>
<dbReference type="Proteomes" id="UP001295444">
    <property type="component" value="Chromosome 02"/>
</dbReference>
<dbReference type="AlphaFoldDB" id="A0AAD1VSZ5"/>
<keyword evidence="8" id="KW-0175">Coiled coil</keyword>
<evidence type="ECO:0000256" key="6">
    <source>
        <dbReference type="PIRSR" id="PIRSR621190-1"/>
    </source>
</evidence>
<evidence type="ECO:0000256" key="3">
    <source>
        <dbReference type="ARBA" id="ARBA00022723"/>
    </source>
</evidence>
<dbReference type="SUPFAM" id="SSF55486">
    <property type="entry name" value="Metalloproteases ('zincins'), catalytic domain"/>
    <property type="match status" value="1"/>
</dbReference>
<feature type="binding site" evidence="7">
    <location>
        <position position="697"/>
    </location>
    <ligand>
        <name>Zn(2+)</name>
        <dbReference type="ChEBI" id="CHEBI:29105"/>
        <label>2</label>
        <note>catalytic</note>
    </ligand>
</feature>
<keyword evidence="7" id="KW-0106">Calcium</keyword>
<dbReference type="GO" id="GO:0006508">
    <property type="term" value="P:proteolysis"/>
    <property type="evidence" value="ECO:0007669"/>
    <property type="project" value="UniProtKB-KW"/>
</dbReference>
<dbReference type="PRINTS" id="PR00138">
    <property type="entry name" value="MATRIXIN"/>
</dbReference>
<dbReference type="SMART" id="SM00235">
    <property type="entry name" value="ZnMc"/>
    <property type="match status" value="1"/>
</dbReference>
<evidence type="ECO:0000256" key="4">
    <source>
        <dbReference type="ARBA" id="ARBA00022801"/>
    </source>
</evidence>
<dbReference type="GO" id="GO:0031012">
    <property type="term" value="C:extracellular matrix"/>
    <property type="evidence" value="ECO:0007669"/>
    <property type="project" value="InterPro"/>
</dbReference>
<reference evidence="10" key="1">
    <citation type="submission" date="2022-03" db="EMBL/GenBank/DDBJ databases">
        <authorList>
            <person name="Alioto T."/>
            <person name="Alioto T."/>
            <person name="Gomez Garrido J."/>
        </authorList>
    </citation>
    <scope>NUCLEOTIDE SEQUENCE</scope>
</reference>
<dbReference type="GO" id="GO:0008270">
    <property type="term" value="F:zinc ion binding"/>
    <property type="evidence" value="ECO:0007669"/>
    <property type="project" value="InterPro"/>
</dbReference>
<dbReference type="InterPro" id="IPR036179">
    <property type="entry name" value="Ig-like_dom_sf"/>
</dbReference>
<sequence>MARPVISPLNIQATAPETFSVLQQRMRVAEEQTQSLISDLQALGMNCQGMEFDCHKSASLLRPISPVKVRSAFVGDNDTLWRNCENLVNRMCRMESVMQTLKLGVFRLHTEMKLNPKQSAEIEQRLNEVEEEHARELRSAQLEVMRLHQQLNSEIEEREREEEAKERLSAALEIATATKTDVAIAAEKMKASKVRLKQRVKELQEKLSQEAALRALLEEDQANMLHRVEDMKQVVEDERMHVKELQQSWQIMCKEGQELKSRLEAEELRSQQLENENMKLHSDLEGKDLLIKQLQEESQMSQRSRDAEQAELTKVRTDLETLQGAAEKVQCLNQKLEAECSALTATVQKLSTEKVHLLTQQQQELKAAQETMEQKLQEKQLILSATQASLTAELQNLQSLGTQRERELEALRAEHTECQRKAMHVEQKFAVQKEVQESTITRLRGDLDCALRDRAALENEKSELQEEMVKIQGNFQEINQNLEVEVAEKKLELASVQSALLAQEQENKRLMECVALLEQEQHSRRQVEMLLNELMESKNKLAYEKGKLQEFDRMMWLRLNFYGPNPAEKSMKFVRSLVFKTLLYRAEGDGQLPRDCWFSSLHPCFDGLNGELAHAFLPPRGEIHFDNHEFWGDAALGASSLHPAEFLSRQGRCTDACAIPLARIPYGVWYNDLVQVAAHEIGHALGLWHSNDVRALMHPNATQTRTRYLAQDDIWAIQRLYKFPHNVTAPKKVKVKSRYVPIGQSITFHCKQKVHQQLQRISWYKDGSRLRSSVPGLVISSPSILVIQANEVTQGRYTCVIHKDRAIIGGKAWHLHLLEE</sequence>
<evidence type="ECO:0000256" key="1">
    <source>
        <dbReference type="ARBA" id="ARBA00010370"/>
    </source>
</evidence>
<evidence type="ECO:0000256" key="7">
    <source>
        <dbReference type="PIRSR" id="PIRSR621190-2"/>
    </source>
</evidence>
<dbReference type="InterPro" id="IPR013783">
    <property type="entry name" value="Ig-like_fold"/>
</dbReference>
<protein>
    <submittedName>
        <fullName evidence="10">Coiled-coil domain-containing 150 isoform X2</fullName>
    </submittedName>
</protein>
<dbReference type="InterPro" id="IPR007110">
    <property type="entry name" value="Ig-like_dom"/>
</dbReference>
<dbReference type="Gene3D" id="3.40.390.10">
    <property type="entry name" value="Collagenase (Catalytic Domain)"/>
    <property type="match status" value="1"/>
</dbReference>
<accession>A0AAD1VSZ5</accession>
<organism evidence="10 11">
    <name type="scientific">Pelobates cultripes</name>
    <name type="common">Western spadefoot toad</name>
    <dbReference type="NCBI Taxonomy" id="61616"/>
    <lineage>
        <taxon>Eukaryota</taxon>
        <taxon>Metazoa</taxon>
        <taxon>Chordata</taxon>
        <taxon>Craniata</taxon>
        <taxon>Vertebrata</taxon>
        <taxon>Euteleostomi</taxon>
        <taxon>Amphibia</taxon>
        <taxon>Batrachia</taxon>
        <taxon>Anura</taxon>
        <taxon>Pelobatoidea</taxon>
        <taxon>Pelobatidae</taxon>
        <taxon>Pelobates</taxon>
    </lineage>
</organism>
<comment type="cofactor">
    <cofactor evidence="7">
        <name>Zn(2+)</name>
        <dbReference type="ChEBI" id="CHEBI:29105"/>
    </cofactor>
    <text evidence="7">Binds 2 Zn(2+) ions per subunit.</text>
</comment>
<keyword evidence="4" id="KW-0378">Hydrolase</keyword>
<proteinExistence type="inferred from homology"/>
<dbReference type="InterPro" id="IPR006026">
    <property type="entry name" value="Peptidase_Metallo"/>
</dbReference>
<comment type="similarity">
    <text evidence="1">Belongs to the peptidase M10A family.</text>
</comment>
<dbReference type="InterPro" id="IPR024079">
    <property type="entry name" value="MetalloPept_cat_dom_sf"/>
</dbReference>
<evidence type="ECO:0000256" key="2">
    <source>
        <dbReference type="ARBA" id="ARBA00022670"/>
    </source>
</evidence>
<evidence type="ECO:0000259" key="9">
    <source>
        <dbReference type="PROSITE" id="PS50835"/>
    </source>
</evidence>
<feature type="binding site" evidence="7">
    <location>
        <position position="614"/>
    </location>
    <ligand>
        <name>Zn(2+)</name>
        <dbReference type="ChEBI" id="CHEBI:29105"/>
        <label>1</label>
    </ligand>
</feature>
<dbReference type="InterPro" id="IPR038807">
    <property type="entry name" value="CCDC150"/>
</dbReference>
<feature type="binding site" evidence="7">
    <location>
        <position position="626"/>
    </location>
    <ligand>
        <name>Ca(2+)</name>
        <dbReference type="ChEBI" id="CHEBI:29108"/>
        <label>3</label>
    </ligand>
</feature>
<dbReference type="Pfam" id="PF00413">
    <property type="entry name" value="Peptidase_M10"/>
    <property type="match status" value="1"/>
</dbReference>
<evidence type="ECO:0000256" key="8">
    <source>
        <dbReference type="SAM" id="Coils"/>
    </source>
</evidence>
<dbReference type="PANTHER" id="PTHR35352:SF1">
    <property type="entry name" value="COILED-COIL DOMAIN-CONTAINING PROTEIN 150"/>
    <property type="match status" value="1"/>
</dbReference>
<evidence type="ECO:0000313" key="11">
    <source>
        <dbReference type="Proteomes" id="UP001295444"/>
    </source>
</evidence>
<dbReference type="InterPro" id="IPR001818">
    <property type="entry name" value="Pept_M10_metallopeptidase"/>
</dbReference>
<keyword evidence="11" id="KW-1185">Reference proteome</keyword>
<name>A0AAD1VSZ5_PELCU</name>
<feature type="binding site" evidence="7">
    <location>
        <position position="629"/>
    </location>
    <ligand>
        <name>Ca(2+)</name>
        <dbReference type="ChEBI" id="CHEBI:29108"/>
        <label>1</label>
    </ligand>
</feature>
<keyword evidence="2" id="KW-0645">Protease</keyword>
<gene>
    <name evidence="10" type="ORF">PECUL_23A023260</name>
</gene>
<dbReference type="PROSITE" id="PS50835">
    <property type="entry name" value="IG_LIKE"/>
    <property type="match status" value="1"/>
</dbReference>
<feature type="binding site" evidence="7">
    <location>
        <position position="629"/>
    </location>
    <ligand>
        <name>Ca(2+)</name>
        <dbReference type="ChEBI" id="CHEBI:29108"/>
        <label>3</label>
    </ligand>
</feature>
<comment type="cofactor">
    <cofactor evidence="7">
        <name>Ca(2+)</name>
        <dbReference type="ChEBI" id="CHEBI:29108"/>
    </cofactor>
    <text evidence="7">Can bind about 5 Ca(2+) ions per subunit.</text>
</comment>
<dbReference type="GO" id="GO:0004222">
    <property type="term" value="F:metalloendopeptidase activity"/>
    <property type="evidence" value="ECO:0007669"/>
    <property type="project" value="InterPro"/>
</dbReference>
<evidence type="ECO:0000313" key="10">
    <source>
        <dbReference type="EMBL" id="CAH2248389.1"/>
    </source>
</evidence>
<feature type="binding site" evidence="7">
    <location>
        <position position="607"/>
    </location>
    <ligand>
        <name>Ca(2+)</name>
        <dbReference type="ChEBI" id="CHEBI:29108"/>
        <label>3</label>
    </ligand>
</feature>
<keyword evidence="5 7" id="KW-0862">Zinc</keyword>
<feature type="active site" evidence="6">
    <location>
        <position position="680"/>
    </location>
</feature>
<keyword evidence="3 7" id="KW-0479">Metal-binding</keyword>
<feature type="binding site" evidence="7">
    <location>
        <position position="679"/>
    </location>
    <ligand>
        <name>Zn(2+)</name>
        <dbReference type="ChEBI" id="CHEBI:29105"/>
        <label>2</label>
        <note>catalytic</note>
    </ligand>
</feature>
<dbReference type="SUPFAM" id="SSF48726">
    <property type="entry name" value="Immunoglobulin"/>
    <property type="match status" value="1"/>
</dbReference>
<dbReference type="PANTHER" id="PTHR35352">
    <property type="entry name" value="COILED-COIL DOMAIN-CONTAINING PROTEIN 150"/>
    <property type="match status" value="1"/>
</dbReference>
<feature type="domain" description="Ig-like" evidence="9">
    <location>
        <begin position="724"/>
        <end position="809"/>
    </location>
</feature>
<feature type="coiled-coil region" evidence="8">
    <location>
        <begin position="119"/>
        <end position="537"/>
    </location>
</feature>
<dbReference type="Gene3D" id="2.60.40.10">
    <property type="entry name" value="Immunoglobulins"/>
    <property type="match status" value="1"/>
</dbReference>
<feature type="binding site" evidence="7">
    <location>
        <position position="624"/>
    </location>
    <ligand>
        <name>Zn(2+)</name>
        <dbReference type="ChEBI" id="CHEBI:29105"/>
        <label>1</label>
    </ligand>
</feature>
<feature type="binding site" evidence="7">
    <location>
        <position position="683"/>
    </location>
    <ligand>
        <name>Zn(2+)</name>
        <dbReference type="ChEBI" id="CHEBI:29105"/>
        <label>2</label>
        <note>catalytic</note>
    </ligand>
</feature>
<dbReference type="EMBL" id="OW240913">
    <property type="protein sequence ID" value="CAH2248389.1"/>
    <property type="molecule type" value="Genomic_DNA"/>
</dbReference>
<feature type="binding site" evidence="7">
    <location>
        <position position="606"/>
    </location>
    <ligand>
        <name>Ca(2+)</name>
        <dbReference type="ChEBI" id="CHEBI:29108"/>
        <label>3</label>
    </ligand>
</feature>